<keyword evidence="1 2" id="KW-0378">Hydrolase</keyword>
<dbReference type="PANTHER" id="PTHR33886:SF8">
    <property type="entry name" value="UNSATURATED RHAMNOGALACTURONAN HYDROLASE (EUROFUNG)"/>
    <property type="match status" value="1"/>
</dbReference>
<evidence type="ECO:0000313" key="3">
    <source>
        <dbReference type="EMBL" id="PLT88860.1"/>
    </source>
</evidence>
<dbReference type="GO" id="GO:0016787">
    <property type="term" value="F:hydrolase activity"/>
    <property type="evidence" value="ECO:0007669"/>
    <property type="project" value="UniProtKB-KW"/>
</dbReference>
<dbReference type="InterPro" id="IPR008928">
    <property type="entry name" value="6-hairpin_glycosidase_sf"/>
</dbReference>
<evidence type="ECO:0000313" key="4">
    <source>
        <dbReference type="EMBL" id="RHD08812.1"/>
    </source>
</evidence>
<dbReference type="InterPro" id="IPR012341">
    <property type="entry name" value="6hp_glycosidase-like_sf"/>
</dbReference>
<dbReference type="AlphaFoldDB" id="A0A2N5NMU2"/>
<dbReference type="Pfam" id="PF07470">
    <property type="entry name" value="Glyco_hydro_88"/>
    <property type="match status" value="1"/>
</dbReference>
<dbReference type="EMBL" id="NIHM01000001">
    <property type="protein sequence ID" value="PLT58201.1"/>
    <property type="molecule type" value="Genomic_DNA"/>
</dbReference>
<evidence type="ECO:0000313" key="5">
    <source>
        <dbReference type="Proteomes" id="UP000234840"/>
    </source>
</evidence>
<dbReference type="EMBL" id="NIHW01000003">
    <property type="protein sequence ID" value="PLT88860.1"/>
    <property type="molecule type" value="Genomic_DNA"/>
</dbReference>
<proteinExistence type="predicted"/>
<dbReference type="Proteomes" id="UP000234849">
    <property type="component" value="Unassembled WGS sequence"/>
</dbReference>
<evidence type="ECO:0000313" key="6">
    <source>
        <dbReference type="Proteomes" id="UP000234849"/>
    </source>
</evidence>
<gene>
    <name evidence="2" type="ORF">CDL18_01080</name>
    <name evidence="3" type="ORF">CDL20_01935</name>
    <name evidence="4" type="ORF">DW812_02675</name>
</gene>
<evidence type="ECO:0000313" key="7">
    <source>
        <dbReference type="Proteomes" id="UP000284472"/>
    </source>
</evidence>
<organism evidence="2 6">
    <name type="scientific">Mediterraneibacter gnavus</name>
    <name type="common">Ruminococcus gnavus</name>
    <dbReference type="NCBI Taxonomy" id="33038"/>
    <lineage>
        <taxon>Bacteria</taxon>
        <taxon>Bacillati</taxon>
        <taxon>Bacillota</taxon>
        <taxon>Clostridia</taxon>
        <taxon>Lachnospirales</taxon>
        <taxon>Lachnospiraceae</taxon>
        <taxon>Mediterraneibacter</taxon>
    </lineage>
</organism>
<comment type="caution">
    <text evidence="2">The sequence shown here is derived from an EMBL/GenBank/DDBJ whole genome shotgun (WGS) entry which is preliminary data.</text>
</comment>
<evidence type="ECO:0000256" key="1">
    <source>
        <dbReference type="ARBA" id="ARBA00022801"/>
    </source>
</evidence>
<accession>A0A2N5NMU2</accession>
<dbReference type="InterPro" id="IPR010905">
    <property type="entry name" value="Glyco_hydro_88"/>
</dbReference>
<dbReference type="Proteomes" id="UP000234840">
    <property type="component" value="Unassembled WGS sequence"/>
</dbReference>
<dbReference type="EMBL" id="QSIR01000002">
    <property type="protein sequence ID" value="RHD08812.1"/>
    <property type="molecule type" value="Genomic_DNA"/>
</dbReference>
<dbReference type="Gene3D" id="1.50.10.10">
    <property type="match status" value="1"/>
</dbReference>
<dbReference type="InterPro" id="IPR052043">
    <property type="entry name" value="PolySaccharide_Degr_Enz"/>
</dbReference>
<dbReference type="SUPFAM" id="SSF48208">
    <property type="entry name" value="Six-hairpin glycosidases"/>
    <property type="match status" value="1"/>
</dbReference>
<reference evidence="4 7" key="2">
    <citation type="submission" date="2018-08" db="EMBL/GenBank/DDBJ databases">
        <title>A genome reference for cultivated species of the human gut microbiota.</title>
        <authorList>
            <person name="Zou Y."/>
            <person name="Xue W."/>
            <person name="Luo G."/>
        </authorList>
    </citation>
    <scope>NUCLEOTIDE SEQUENCE [LARGE SCALE GENOMIC DNA]</scope>
    <source>
        <strain evidence="4 7">AM32-6</strain>
    </source>
</reference>
<dbReference type="Proteomes" id="UP000284472">
    <property type="component" value="Unassembled WGS sequence"/>
</dbReference>
<dbReference type="GO" id="GO:0005975">
    <property type="term" value="P:carbohydrate metabolic process"/>
    <property type="evidence" value="ECO:0007669"/>
    <property type="project" value="InterPro"/>
</dbReference>
<dbReference type="RefSeq" id="WP_101878949.1">
    <property type="nucleotide sequence ID" value="NZ_CAXSWW010000001.1"/>
</dbReference>
<sequence>MKILDNYIKQLIENSTPQEPAWNIEKIRAGKPNTWNYIDGCMIKALITFYDITKDERYLQFADEFIDYFVQEDGSIKYYDPKEYNLDNVNAGKTLYRLYDLTGKEKYRKAMDTIYSQLLGQPRTKEGNFWHKEIYPNQIWLDGLYMAQPFYMQYELSFCNGNACMDSFRQFQNVRKLMRCERNGLYYHAYDSSREMFWCDKVTGLSNNFWLRAEGWFAMAIADTWEIMPESMNSQRDELKEMFCELIDAMLPYQDKESGMWYQVINLGGIKPNYLETSGSAIFAYAIMKGVRLGLLDASYYSYGYRAFEGICKNHLSEKDGVLQLDNICLVAGLGNIDMREGTFEYYMREPIVKNDAKGVAPLILAYTEVLLHEQNAD</sequence>
<evidence type="ECO:0000313" key="2">
    <source>
        <dbReference type="EMBL" id="PLT58201.1"/>
    </source>
</evidence>
<dbReference type="PANTHER" id="PTHR33886">
    <property type="entry name" value="UNSATURATED RHAMNOGALACTURONAN HYDROLASE (EUROFUNG)"/>
    <property type="match status" value="1"/>
</dbReference>
<protein>
    <submittedName>
        <fullName evidence="2">Glycosyl hydrolase family 88</fullName>
    </submittedName>
</protein>
<name>A0A2N5NMU2_MEDGN</name>
<reference evidence="5 6" key="1">
    <citation type="journal article" date="2017" name="Genome Med.">
        <title>A novel Ruminococcus gnavus clade enriched in inflammatory bowel disease patients.</title>
        <authorList>
            <person name="Hall A.B."/>
            <person name="Yassour M."/>
            <person name="Sauk J."/>
            <person name="Garner A."/>
            <person name="Jiang X."/>
            <person name="Arthur T."/>
            <person name="Lagoudas G.K."/>
            <person name="Vatanen T."/>
            <person name="Fornelos N."/>
            <person name="Wilson R."/>
            <person name="Bertha M."/>
            <person name="Cohen M."/>
            <person name="Garber J."/>
            <person name="Khalili H."/>
            <person name="Gevers D."/>
            <person name="Ananthakrishnan A.N."/>
            <person name="Kugathasan S."/>
            <person name="Lander E.S."/>
            <person name="Blainey P."/>
            <person name="Vlamakis H."/>
            <person name="Xavier R.J."/>
            <person name="Huttenhower C."/>
        </authorList>
    </citation>
    <scope>NUCLEOTIDE SEQUENCE [LARGE SCALE GENOMIC DNA]</scope>
    <source>
        <strain evidence="2 6">RJX1118</strain>
        <strain evidence="3 5">RJX1128</strain>
    </source>
</reference>